<gene>
    <name evidence="1" type="ORF">SMRZ_LOCUS14030</name>
</gene>
<keyword evidence="2" id="KW-1185">Reference proteome</keyword>
<reference evidence="1 2" key="1">
    <citation type="submission" date="2018-11" db="EMBL/GenBank/DDBJ databases">
        <authorList>
            <consortium name="Pathogen Informatics"/>
        </authorList>
    </citation>
    <scope>NUCLEOTIDE SEQUENCE [LARGE SCALE GENOMIC DNA]</scope>
    <source>
        <strain evidence="1 2">Zambia</strain>
    </source>
</reference>
<proteinExistence type="predicted"/>
<organism evidence="1 2">
    <name type="scientific">Schistosoma margrebowiei</name>
    <dbReference type="NCBI Taxonomy" id="48269"/>
    <lineage>
        <taxon>Eukaryota</taxon>
        <taxon>Metazoa</taxon>
        <taxon>Spiralia</taxon>
        <taxon>Lophotrochozoa</taxon>
        <taxon>Platyhelminthes</taxon>
        <taxon>Trematoda</taxon>
        <taxon>Digenea</taxon>
        <taxon>Strigeidida</taxon>
        <taxon>Schistosomatoidea</taxon>
        <taxon>Schistosomatidae</taxon>
        <taxon>Schistosoma</taxon>
    </lineage>
</organism>
<dbReference type="EMBL" id="UZAI01012287">
    <property type="protein sequence ID" value="VDP09912.1"/>
    <property type="molecule type" value="Genomic_DNA"/>
</dbReference>
<evidence type="ECO:0000313" key="2">
    <source>
        <dbReference type="Proteomes" id="UP000277204"/>
    </source>
</evidence>
<dbReference type="Proteomes" id="UP000277204">
    <property type="component" value="Unassembled WGS sequence"/>
</dbReference>
<name>A0A3P8A904_9TREM</name>
<dbReference type="AlphaFoldDB" id="A0A3P8A904"/>
<protein>
    <recommendedName>
        <fullName evidence="3">PSI domain-containing protein</fullName>
    </recommendedName>
</protein>
<evidence type="ECO:0000313" key="1">
    <source>
        <dbReference type="EMBL" id="VDP09912.1"/>
    </source>
</evidence>
<sequence>MMEYEAVKNYCPKHTSADACQRATKSDINCIWCDKANICIDDTDQDAHNTKVNNCHAKVSTSKSSHVNSNIGKLHISCTPIHSKEHLFSLRIKNNLYTTLND</sequence>
<evidence type="ECO:0008006" key="3">
    <source>
        <dbReference type="Google" id="ProtNLM"/>
    </source>
</evidence>
<accession>A0A3P8A904</accession>